<dbReference type="AlphaFoldDB" id="A0AAD5XU83"/>
<comment type="caution">
    <text evidence="2">The sequence shown here is derived from an EMBL/GenBank/DDBJ whole genome shotgun (WGS) entry which is preliminary data.</text>
</comment>
<evidence type="ECO:0000313" key="2">
    <source>
        <dbReference type="EMBL" id="KAJ3215122.1"/>
    </source>
</evidence>
<dbReference type="PANTHER" id="PTHR23099:SF0">
    <property type="entry name" value="GERM CELL NUCLEAR ACIDIC PROTEIN"/>
    <property type="match status" value="1"/>
</dbReference>
<feature type="domain" description="SprT-like" evidence="1">
    <location>
        <begin position="440"/>
        <end position="608"/>
    </location>
</feature>
<dbReference type="PANTHER" id="PTHR23099">
    <property type="entry name" value="TRANSCRIPTIONAL REGULATOR"/>
    <property type="match status" value="1"/>
</dbReference>
<organism evidence="2 3">
    <name type="scientific">Clydaea vesicula</name>
    <dbReference type="NCBI Taxonomy" id="447962"/>
    <lineage>
        <taxon>Eukaryota</taxon>
        <taxon>Fungi</taxon>
        <taxon>Fungi incertae sedis</taxon>
        <taxon>Chytridiomycota</taxon>
        <taxon>Chytridiomycota incertae sedis</taxon>
        <taxon>Chytridiomycetes</taxon>
        <taxon>Lobulomycetales</taxon>
        <taxon>Lobulomycetaceae</taxon>
        <taxon>Clydaea</taxon>
    </lineage>
</organism>
<dbReference type="InterPro" id="IPR036910">
    <property type="entry name" value="HMG_box_dom_sf"/>
</dbReference>
<dbReference type="Proteomes" id="UP001211065">
    <property type="component" value="Unassembled WGS sequence"/>
</dbReference>
<reference evidence="2" key="1">
    <citation type="submission" date="2020-05" db="EMBL/GenBank/DDBJ databases">
        <title>Phylogenomic resolution of chytrid fungi.</title>
        <authorList>
            <person name="Stajich J.E."/>
            <person name="Amses K."/>
            <person name="Simmons R."/>
            <person name="Seto K."/>
            <person name="Myers J."/>
            <person name="Bonds A."/>
            <person name="Quandt C.A."/>
            <person name="Barry K."/>
            <person name="Liu P."/>
            <person name="Grigoriev I."/>
            <person name="Longcore J.E."/>
            <person name="James T.Y."/>
        </authorList>
    </citation>
    <scope>NUCLEOTIDE SEQUENCE</scope>
    <source>
        <strain evidence="2">JEL0476</strain>
    </source>
</reference>
<dbReference type="InterPro" id="IPR009071">
    <property type="entry name" value="HMG_box_dom"/>
</dbReference>
<accession>A0AAD5XU83</accession>
<dbReference type="SUPFAM" id="SSF47095">
    <property type="entry name" value="HMG-box"/>
    <property type="match status" value="1"/>
</dbReference>
<dbReference type="EMBL" id="JADGJW010000567">
    <property type="protein sequence ID" value="KAJ3215122.1"/>
    <property type="molecule type" value="Genomic_DNA"/>
</dbReference>
<dbReference type="Gene3D" id="1.10.30.10">
    <property type="entry name" value="High mobility group box domain"/>
    <property type="match status" value="1"/>
</dbReference>
<dbReference type="GO" id="GO:0005634">
    <property type="term" value="C:nucleus"/>
    <property type="evidence" value="ECO:0007669"/>
    <property type="project" value="TreeGrafter"/>
</dbReference>
<dbReference type="InterPro" id="IPR006640">
    <property type="entry name" value="SprT-like_domain"/>
</dbReference>
<evidence type="ECO:0000259" key="1">
    <source>
        <dbReference type="SMART" id="SM00731"/>
    </source>
</evidence>
<evidence type="ECO:0000313" key="3">
    <source>
        <dbReference type="Proteomes" id="UP001211065"/>
    </source>
</evidence>
<keyword evidence="3" id="KW-1185">Reference proteome</keyword>
<dbReference type="GO" id="GO:0006950">
    <property type="term" value="P:response to stress"/>
    <property type="evidence" value="ECO:0007669"/>
    <property type="project" value="UniProtKB-ARBA"/>
</dbReference>
<proteinExistence type="predicted"/>
<protein>
    <recommendedName>
        <fullName evidence="1">SprT-like domain-containing protein</fullName>
    </recommendedName>
</protein>
<name>A0AAD5XU83_9FUNG</name>
<dbReference type="Pfam" id="PF00505">
    <property type="entry name" value="HMG_box"/>
    <property type="match status" value="1"/>
</dbReference>
<dbReference type="CDD" id="cd00084">
    <property type="entry name" value="HMG-box_SF"/>
    <property type="match status" value="1"/>
</dbReference>
<sequence>MKKFISLEATSDRRDSVAYANEDDSEDDYEKSFIDDKDDLLTDSCEKSKRHLQKSLAETDESDFDIDLDFPVINHKRSARKSKKSVKEILARRYLNNISDEDSITEEPKELEILNEDYDNYDYGSFIVSDSEEIIFEESSLKPSLKTKQEKISVSKEIDDLALEFKSFDIKKDSAKVLEPDSEQINEVFVISSDEEPKSLPKNLNFDNGKYSIVIISDEDSQYLSEKKNTTAVTTLNTTSAIDLKSIETSTFRDCKSSLSCSNVSISCEKLEPDTTIRKEDYNDICILKDTAISTVDEFKGNPNIAKHQYLDNFDQHKENHQVELKNSFLLKNQDLDLSKKTNTLTKNFMEKNFDDFTNITKKFDNFSFSESSDEDDGIIVFNGTVSKPTPLKESSFNIQTDSKKSLTVTPTLNRLKSYNSALYSKEISATKKNFRKNKEFLSSKLFKEFNESVFDNKLPKNLEIFWSKTLQKTAGRTHTVKKLENGYCKDNNNAYIYSAKIELSEKVLDDEDKLKSTLVHEMCHVAAWLINKSNKPPHGEIFKYWGNKVSSKHPNLKVTTCHSYKIEYKYQYECQTCFKIFGRHSKSIDVEKFGCGEYKCGGRLILQEKLKLDGTPVKKSLFTVFMKENFKSVKKANPNVSHGEIMRQLSKQYKDASNKSLDSPI</sequence>
<dbReference type="SMART" id="SM00731">
    <property type="entry name" value="SprT"/>
    <property type="match status" value="1"/>
</dbReference>
<dbReference type="Pfam" id="PF10263">
    <property type="entry name" value="SprT-like"/>
    <property type="match status" value="1"/>
</dbReference>
<gene>
    <name evidence="2" type="ORF">HK099_006509</name>
</gene>